<keyword evidence="3" id="KW-1185">Reference proteome</keyword>
<evidence type="ECO:0000256" key="1">
    <source>
        <dbReference type="SAM" id="MobiDB-lite"/>
    </source>
</evidence>
<evidence type="ECO:0000313" key="3">
    <source>
        <dbReference type="Proteomes" id="UP000664052"/>
    </source>
</evidence>
<gene>
    <name evidence="2" type="ORF">JYK02_17415</name>
</gene>
<feature type="region of interest" description="Disordered" evidence="1">
    <location>
        <begin position="1"/>
        <end position="57"/>
    </location>
</feature>
<reference evidence="2 3" key="1">
    <citation type="submission" date="2021-02" db="EMBL/GenBank/DDBJ databases">
        <title>De Novo genome assembly of isolated myxobacteria.</title>
        <authorList>
            <person name="Stevens D.C."/>
        </authorList>
    </citation>
    <scope>NUCLEOTIDE SEQUENCE [LARGE SCALE GENOMIC DNA]</scope>
    <source>
        <strain evidence="2 3">ATCC 29039</strain>
    </source>
</reference>
<dbReference type="RefSeq" id="WP_207055365.1">
    <property type="nucleotide sequence ID" value="NZ_JAFIMU010000007.1"/>
</dbReference>
<dbReference type="Proteomes" id="UP000664052">
    <property type="component" value="Unassembled WGS sequence"/>
</dbReference>
<proteinExistence type="predicted"/>
<name>A0ABS3DE26_9BACT</name>
<evidence type="ECO:0000313" key="2">
    <source>
        <dbReference type="EMBL" id="MBN8229290.1"/>
    </source>
</evidence>
<dbReference type="EMBL" id="JAFIMU010000007">
    <property type="protein sequence ID" value="MBN8229290.1"/>
    <property type="molecule type" value="Genomic_DNA"/>
</dbReference>
<accession>A0ABS3DE26</accession>
<organism evidence="2 3">
    <name type="scientific">Corallococcus macrosporus</name>
    <dbReference type="NCBI Taxonomy" id="35"/>
    <lineage>
        <taxon>Bacteria</taxon>
        <taxon>Pseudomonadati</taxon>
        <taxon>Myxococcota</taxon>
        <taxon>Myxococcia</taxon>
        <taxon>Myxococcales</taxon>
        <taxon>Cystobacterineae</taxon>
        <taxon>Myxococcaceae</taxon>
        <taxon>Corallococcus</taxon>
    </lineage>
</organism>
<comment type="caution">
    <text evidence="2">The sequence shown here is derived from an EMBL/GenBank/DDBJ whole genome shotgun (WGS) entry which is preliminary data.</text>
</comment>
<protein>
    <submittedName>
        <fullName evidence="2">Uncharacterized protein</fullName>
    </submittedName>
</protein>
<sequence>MTPGDLSSPRSGTFEPDHSAPHVKGSYVNCENRAPRRRRPLPPPSVPPLLEGAQAAR</sequence>